<feature type="region of interest" description="Disordered" evidence="1">
    <location>
        <begin position="1"/>
        <end position="24"/>
    </location>
</feature>
<sequence>IAEEAPSTCADEDPAANVDVDDVEKDPIPIGNPLVIKETKDIESPAVTFIGTVVSNASVD</sequence>
<evidence type="ECO:0000256" key="1">
    <source>
        <dbReference type="SAM" id="MobiDB-lite"/>
    </source>
</evidence>
<keyword evidence="3" id="KW-1185">Reference proteome</keyword>
<gene>
    <name evidence="2" type="ORF">BGZ65_009664</name>
</gene>
<dbReference type="Proteomes" id="UP000749646">
    <property type="component" value="Unassembled WGS sequence"/>
</dbReference>
<accession>A0A9P6ME95</accession>
<name>A0A9P6ME95_9FUNG</name>
<feature type="non-terminal residue" evidence="2">
    <location>
        <position position="1"/>
    </location>
</feature>
<dbReference type="EMBL" id="JAAAHW010001511">
    <property type="protein sequence ID" value="KAF9994703.1"/>
    <property type="molecule type" value="Genomic_DNA"/>
</dbReference>
<protein>
    <submittedName>
        <fullName evidence="2">Uncharacterized protein</fullName>
    </submittedName>
</protein>
<comment type="caution">
    <text evidence="2">The sequence shown here is derived from an EMBL/GenBank/DDBJ whole genome shotgun (WGS) entry which is preliminary data.</text>
</comment>
<reference evidence="2" key="1">
    <citation type="journal article" date="2020" name="Fungal Divers.">
        <title>Resolving the Mortierellaceae phylogeny through synthesis of multi-gene phylogenetics and phylogenomics.</title>
        <authorList>
            <person name="Vandepol N."/>
            <person name="Liber J."/>
            <person name="Desiro A."/>
            <person name="Na H."/>
            <person name="Kennedy M."/>
            <person name="Barry K."/>
            <person name="Grigoriev I.V."/>
            <person name="Miller A.N."/>
            <person name="O'Donnell K."/>
            <person name="Stajich J.E."/>
            <person name="Bonito G."/>
        </authorList>
    </citation>
    <scope>NUCLEOTIDE SEQUENCE</scope>
    <source>
        <strain evidence="2">MES-2147</strain>
    </source>
</reference>
<evidence type="ECO:0000313" key="3">
    <source>
        <dbReference type="Proteomes" id="UP000749646"/>
    </source>
</evidence>
<organism evidence="2 3">
    <name type="scientific">Modicella reniformis</name>
    <dbReference type="NCBI Taxonomy" id="1440133"/>
    <lineage>
        <taxon>Eukaryota</taxon>
        <taxon>Fungi</taxon>
        <taxon>Fungi incertae sedis</taxon>
        <taxon>Mucoromycota</taxon>
        <taxon>Mortierellomycotina</taxon>
        <taxon>Mortierellomycetes</taxon>
        <taxon>Mortierellales</taxon>
        <taxon>Mortierellaceae</taxon>
        <taxon>Modicella</taxon>
    </lineage>
</organism>
<feature type="compositionally biased region" description="Acidic residues" evidence="1">
    <location>
        <begin position="10"/>
        <end position="24"/>
    </location>
</feature>
<proteinExistence type="predicted"/>
<feature type="non-terminal residue" evidence="2">
    <location>
        <position position="60"/>
    </location>
</feature>
<evidence type="ECO:0000313" key="2">
    <source>
        <dbReference type="EMBL" id="KAF9994703.1"/>
    </source>
</evidence>
<dbReference type="AlphaFoldDB" id="A0A9P6ME95"/>